<feature type="compositionally biased region" description="Basic and acidic residues" evidence="1">
    <location>
        <begin position="245"/>
        <end position="254"/>
    </location>
</feature>
<proteinExistence type="predicted"/>
<evidence type="ECO:0000256" key="1">
    <source>
        <dbReference type="SAM" id="MobiDB-lite"/>
    </source>
</evidence>
<feature type="compositionally biased region" description="Polar residues" evidence="1">
    <location>
        <begin position="258"/>
        <end position="268"/>
    </location>
</feature>
<evidence type="ECO:0000313" key="3">
    <source>
        <dbReference type="Proteomes" id="UP000069935"/>
    </source>
</evidence>
<dbReference type="Gene3D" id="3.30.1150.10">
    <property type="match status" value="1"/>
</dbReference>
<evidence type="ECO:0000313" key="2">
    <source>
        <dbReference type="EMBL" id="ALG71057.1"/>
    </source>
</evidence>
<feature type="compositionally biased region" description="Pro residues" evidence="1">
    <location>
        <begin position="66"/>
        <end position="79"/>
    </location>
</feature>
<gene>
    <name evidence="2" type="ORF">AL072_09170</name>
</gene>
<sequence length="397" mass="42489">MRKPLIASAVLHVALVALMVLGLPPSDRKLEVTASIPIEIVDIGEITQAARVEKGEPKPASAAARPPMPEAKPAPPAPEPPDEEDEPPPPPPPPTRTPEPPKVAQVPPPPREPTPPPKPTPAPPPPPPPPPPPDPAPSPTPKPPEPPKPEPPKPEPPKHEPKPEPPKPEPPKVEPKKPEPPKPEPPKPEPPKAEPKKPEPAKEVAKAEPPKAEPKKPDAPAKQPEKPAAKTDPLSDLLSNVGKIKPSDNPKADGKASASANSDAKPSQKTASAAPAGAAKATNGPERPFKPSGRALDAIRGQLSKNWNFDSGRKDAGSMQIEIHVEVGRDHSVVRAWIDDKYRSRYMSDAAFRASADAAVRAVKRSSPLELLASEFTAQTYEDWRFIVFNFDPRDMF</sequence>
<dbReference type="RefSeq" id="WP_045580585.1">
    <property type="nucleotide sequence ID" value="NZ_CP012401.1"/>
</dbReference>
<reference evidence="3" key="1">
    <citation type="submission" date="2015-08" db="EMBL/GenBank/DDBJ databases">
        <title>Complete Genome Sequence of Azospirillum thiophilum BV-S.</title>
        <authorList>
            <person name="Fomenkov A."/>
            <person name="Vincze T."/>
            <person name="Grabovich M."/>
            <person name="Dubinina G."/>
            <person name="Orlova M."/>
            <person name="Belousova E."/>
            <person name="Roberts R.J."/>
        </authorList>
    </citation>
    <scope>NUCLEOTIDE SEQUENCE [LARGE SCALE GENOMIC DNA]</scope>
    <source>
        <strain evidence="3">BV-S</strain>
    </source>
</reference>
<dbReference type="EMBL" id="CP012401">
    <property type="protein sequence ID" value="ALG71057.1"/>
    <property type="molecule type" value="Genomic_DNA"/>
</dbReference>
<dbReference type="PRINTS" id="PR01217">
    <property type="entry name" value="PRICHEXTENSN"/>
</dbReference>
<evidence type="ECO:0008006" key="4">
    <source>
        <dbReference type="Google" id="ProtNLM"/>
    </source>
</evidence>
<feature type="compositionally biased region" description="Basic and acidic residues" evidence="1">
    <location>
        <begin position="145"/>
        <end position="229"/>
    </location>
</feature>
<dbReference type="KEGG" id="ati:AL072_09170"/>
<name>A0AAC8VXC9_9PROT</name>
<organism evidence="2 3">
    <name type="scientific">Azospirillum thiophilum</name>
    <dbReference type="NCBI Taxonomy" id="528244"/>
    <lineage>
        <taxon>Bacteria</taxon>
        <taxon>Pseudomonadati</taxon>
        <taxon>Pseudomonadota</taxon>
        <taxon>Alphaproteobacteria</taxon>
        <taxon>Rhodospirillales</taxon>
        <taxon>Azospirillaceae</taxon>
        <taxon>Azospirillum</taxon>
    </lineage>
</organism>
<feature type="compositionally biased region" description="Pro residues" evidence="1">
    <location>
        <begin position="88"/>
        <end position="144"/>
    </location>
</feature>
<reference evidence="2 3" key="2">
    <citation type="journal article" date="2016" name="Genome Announc.">
        <title>Complete Genome Sequence of a Strain of Azospirillum thiophilum Isolated from a Sulfide Spring.</title>
        <authorList>
            <person name="Fomenkov A."/>
            <person name="Vincze T."/>
            <person name="Grabovich M."/>
            <person name="Anton B.P."/>
            <person name="Dubinina G."/>
            <person name="Orlova M."/>
            <person name="Belousova E."/>
            <person name="Roberts R.J."/>
        </authorList>
    </citation>
    <scope>NUCLEOTIDE SEQUENCE [LARGE SCALE GENOMIC DNA]</scope>
    <source>
        <strain evidence="2 3">BV-S</strain>
    </source>
</reference>
<feature type="region of interest" description="Disordered" evidence="1">
    <location>
        <begin position="51"/>
        <end position="293"/>
    </location>
</feature>
<protein>
    <recommendedName>
        <fullName evidence="4">Energy transducer TonB</fullName>
    </recommendedName>
</protein>
<feature type="compositionally biased region" description="Low complexity" evidence="1">
    <location>
        <begin position="269"/>
        <end position="285"/>
    </location>
</feature>
<keyword evidence="3" id="KW-1185">Reference proteome</keyword>
<dbReference type="Proteomes" id="UP000069935">
    <property type="component" value="Chromosome 1"/>
</dbReference>
<accession>A0AAC8VXC9</accession>
<dbReference type="AlphaFoldDB" id="A0AAC8VXC9"/>